<evidence type="ECO:0000259" key="5">
    <source>
        <dbReference type="PROSITE" id="PS50043"/>
    </source>
</evidence>
<name>A0A4S5CSH8_9ACTN</name>
<dbReference type="InterPro" id="IPR016032">
    <property type="entry name" value="Sig_transdc_resp-reg_C-effctor"/>
</dbReference>
<evidence type="ECO:0000313" key="7">
    <source>
        <dbReference type="Proteomes" id="UP000305282"/>
    </source>
</evidence>
<dbReference type="EMBL" id="SSXH01000634">
    <property type="protein sequence ID" value="THJ49204.1"/>
    <property type="molecule type" value="Genomic_DNA"/>
</dbReference>
<keyword evidence="3" id="KW-0804">Transcription</keyword>
<dbReference type="SMART" id="SM00421">
    <property type="entry name" value="HTH_LUXR"/>
    <property type="match status" value="1"/>
</dbReference>
<evidence type="ECO:0000313" key="6">
    <source>
        <dbReference type="EMBL" id="THJ49204.1"/>
    </source>
</evidence>
<keyword evidence="1" id="KW-0805">Transcription regulation</keyword>
<dbReference type="InterPro" id="IPR036388">
    <property type="entry name" value="WH-like_DNA-bd_sf"/>
</dbReference>
<evidence type="ECO:0000256" key="2">
    <source>
        <dbReference type="ARBA" id="ARBA00023125"/>
    </source>
</evidence>
<dbReference type="GO" id="GO:0003677">
    <property type="term" value="F:DNA binding"/>
    <property type="evidence" value="ECO:0007669"/>
    <property type="project" value="UniProtKB-KW"/>
</dbReference>
<dbReference type="SUPFAM" id="SSF46894">
    <property type="entry name" value="C-terminal effector domain of the bipartite response regulators"/>
    <property type="match status" value="1"/>
</dbReference>
<dbReference type="GO" id="GO:0006355">
    <property type="term" value="P:regulation of DNA-templated transcription"/>
    <property type="evidence" value="ECO:0007669"/>
    <property type="project" value="InterPro"/>
</dbReference>
<organism evidence="6 7">
    <name type="scientific">Candidatus Frankia alpina</name>
    <dbReference type="NCBI Taxonomy" id="2699483"/>
    <lineage>
        <taxon>Bacteria</taxon>
        <taxon>Bacillati</taxon>
        <taxon>Actinomycetota</taxon>
        <taxon>Actinomycetes</taxon>
        <taxon>Frankiales</taxon>
        <taxon>Frankiaceae</taxon>
        <taxon>Frankia</taxon>
    </lineage>
</organism>
<evidence type="ECO:0000256" key="4">
    <source>
        <dbReference type="SAM" id="MobiDB-lite"/>
    </source>
</evidence>
<dbReference type="OrthoDB" id="3176919at2"/>
<evidence type="ECO:0000256" key="1">
    <source>
        <dbReference type="ARBA" id="ARBA00023015"/>
    </source>
</evidence>
<feature type="region of interest" description="Disordered" evidence="4">
    <location>
        <begin position="1"/>
        <end position="31"/>
    </location>
</feature>
<dbReference type="PANTHER" id="PTHR44688:SF16">
    <property type="entry name" value="DNA-BINDING TRANSCRIPTIONAL ACTIVATOR DEVR_DOSR"/>
    <property type="match status" value="1"/>
</dbReference>
<gene>
    <name evidence="6" type="ORF">E7Y31_19010</name>
</gene>
<dbReference type="PANTHER" id="PTHR44688">
    <property type="entry name" value="DNA-BINDING TRANSCRIPTIONAL ACTIVATOR DEVR_DOSR"/>
    <property type="match status" value="1"/>
</dbReference>
<feature type="domain" description="HTH luxR-type" evidence="5">
    <location>
        <begin position="47"/>
        <end position="113"/>
    </location>
</feature>
<dbReference type="PROSITE" id="PS50043">
    <property type="entry name" value="HTH_LUXR_2"/>
    <property type="match status" value="1"/>
</dbReference>
<dbReference type="Pfam" id="PF00196">
    <property type="entry name" value="GerE"/>
    <property type="match status" value="1"/>
</dbReference>
<dbReference type="AlphaFoldDB" id="A0A4S5CSH8"/>
<feature type="compositionally biased region" description="Basic and acidic residues" evidence="4">
    <location>
        <begin position="1"/>
        <end position="12"/>
    </location>
</feature>
<dbReference type="PRINTS" id="PR00038">
    <property type="entry name" value="HTHLUXR"/>
</dbReference>
<keyword evidence="7" id="KW-1185">Reference proteome</keyword>
<dbReference type="Gene3D" id="1.10.10.10">
    <property type="entry name" value="Winged helix-like DNA-binding domain superfamily/Winged helix DNA-binding domain"/>
    <property type="match status" value="1"/>
</dbReference>
<dbReference type="CDD" id="cd06170">
    <property type="entry name" value="LuxR_C_like"/>
    <property type="match status" value="1"/>
</dbReference>
<protein>
    <submittedName>
        <fullName evidence="6">Helix-turn-helix transcriptional regulator</fullName>
    </submittedName>
</protein>
<dbReference type="PROSITE" id="PS00622">
    <property type="entry name" value="HTH_LUXR_1"/>
    <property type="match status" value="1"/>
</dbReference>
<evidence type="ECO:0000256" key="3">
    <source>
        <dbReference type="ARBA" id="ARBA00023163"/>
    </source>
</evidence>
<reference evidence="6 7" key="1">
    <citation type="submission" date="2019-04" db="EMBL/GenBank/DDBJ databases">
        <title>Draft genome sequences for three unisolated Alnus-infective Frankia Sp+ strains, AgTrS, AiOr and AvVan, the first sequenced Frankia strains able to sporulate in-planta.</title>
        <authorList>
            <person name="Bethencourt L."/>
            <person name="Vautrin F."/>
            <person name="Taib N."/>
            <person name="Dubost A."/>
            <person name="Castro-Garcia L."/>
            <person name="Imbaud O."/>
            <person name="Abrouk D."/>
            <person name="Fournier P."/>
            <person name="Briolay J."/>
            <person name="Nguyen A."/>
            <person name="Normand P."/>
            <person name="Fernandez M.P."/>
            <person name="Brochier-Armanet C."/>
            <person name="Herrera-Belaroussi A."/>
        </authorList>
    </citation>
    <scope>NUCLEOTIDE SEQUENCE [LARGE SCALE GENOMIC DNA]</scope>
    <source>
        <strain evidence="6 7">AvVan</strain>
    </source>
</reference>
<accession>A0A4S5CSH8</accession>
<dbReference type="Proteomes" id="UP000305282">
    <property type="component" value="Unassembled WGS sequence"/>
</dbReference>
<sequence>MGRLGNERDHLAADSGVGSVSVPPPGPVRRDVAWASRPARRFPDLPDADAWAGLTRREEQVLRLVAEGLTNAQIGERLFVTEATVKSHVKSMMRKLGVATRSEAGAAYYHGTDRAFVLQAMDRPRGQKSHSF</sequence>
<proteinExistence type="predicted"/>
<dbReference type="InterPro" id="IPR000792">
    <property type="entry name" value="Tscrpt_reg_LuxR_C"/>
</dbReference>
<keyword evidence="2" id="KW-0238">DNA-binding</keyword>
<comment type="caution">
    <text evidence="6">The sequence shown here is derived from an EMBL/GenBank/DDBJ whole genome shotgun (WGS) entry which is preliminary data.</text>
</comment>